<protein>
    <recommendedName>
        <fullName evidence="3">Ricin B lectin domain-containing protein</fullName>
    </recommendedName>
</protein>
<proteinExistence type="predicted"/>
<gene>
    <name evidence="1" type="ORF">ACHHYP_06475</name>
</gene>
<accession>A0A1V9YTJ9</accession>
<evidence type="ECO:0000313" key="1">
    <source>
        <dbReference type="EMBL" id="OQR89092.1"/>
    </source>
</evidence>
<evidence type="ECO:0000313" key="2">
    <source>
        <dbReference type="Proteomes" id="UP000243579"/>
    </source>
</evidence>
<dbReference type="Proteomes" id="UP000243579">
    <property type="component" value="Unassembled WGS sequence"/>
</dbReference>
<organism evidence="1 2">
    <name type="scientific">Achlya hypogyna</name>
    <name type="common">Oomycete</name>
    <name type="synonym">Protoachlya hypogyna</name>
    <dbReference type="NCBI Taxonomy" id="1202772"/>
    <lineage>
        <taxon>Eukaryota</taxon>
        <taxon>Sar</taxon>
        <taxon>Stramenopiles</taxon>
        <taxon>Oomycota</taxon>
        <taxon>Saprolegniomycetes</taxon>
        <taxon>Saprolegniales</taxon>
        <taxon>Achlyaceae</taxon>
        <taxon>Achlya</taxon>
    </lineage>
</organism>
<name>A0A1V9YTJ9_ACHHY</name>
<evidence type="ECO:0008006" key="3">
    <source>
        <dbReference type="Google" id="ProtNLM"/>
    </source>
</evidence>
<dbReference type="EMBL" id="JNBR01000939">
    <property type="protein sequence ID" value="OQR89092.1"/>
    <property type="molecule type" value="Genomic_DNA"/>
</dbReference>
<dbReference type="OrthoDB" id="10527668at2759"/>
<dbReference type="SUPFAM" id="SSF50370">
    <property type="entry name" value="Ricin B-like lectins"/>
    <property type="match status" value="1"/>
</dbReference>
<dbReference type="AlphaFoldDB" id="A0A1V9YTJ9"/>
<keyword evidence="2" id="KW-1185">Reference proteome</keyword>
<reference evidence="1 2" key="1">
    <citation type="journal article" date="2014" name="Genome Biol. Evol.">
        <title>The secreted proteins of Achlya hypogyna and Thraustotheca clavata identify the ancestral oomycete secretome and reveal gene acquisitions by horizontal gene transfer.</title>
        <authorList>
            <person name="Misner I."/>
            <person name="Blouin N."/>
            <person name="Leonard G."/>
            <person name="Richards T.A."/>
            <person name="Lane C.E."/>
        </authorList>
    </citation>
    <scope>NUCLEOTIDE SEQUENCE [LARGE SCALE GENOMIC DNA]</scope>
    <source>
        <strain evidence="1 2">ATCC 48635</strain>
    </source>
</reference>
<dbReference type="InterPro" id="IPR035992">
    <property type="entry name" value="Ricin_B-like_lectins"/>
</dbReference>
<sequence length="158" mass="16401">MAPAPAPTPAPVILGDNVEIYISSSTGGFLSGWSYLVDELNYTSYSIADSKGAYSITQVAGGGITLKGWDAYYLTKCETCAPTTNGSFVGLVPTLSPTASVWTYASVDSTHITLKDSDGLCLTVCPGCLPDIGAPHGDLVLTAPCVNLPTQVWTVAYA</sequence>
<comment type="caution">
    <text evidence="1">The sequence shown here is derived from an EMBL/GenBank/DDBJ whole genome shotgun (WGS) entry which is preliminary data.</text>
</comment>